<evidence type="ECO:0000256" key="1">
    <source>
        <dbReference type="ARBA" id="ARBA00004496"/>
    </source>
</evidence>
<dbReference type="PROSITE" id="PS50110">
    <property type="entry name" value="RESPONSE_REGULATORY"/>
    <property type="match status" value="1"/>
</dbReference>
<dbReference type="GO" id="GO:0045893">
    <property type="term" value="P:positive regulation of DNA-templated transcription"/>
    <property type="evidence" value="ECO:0007669"/>
    <property type="project" value="UniProtKB-ARBA"/>
</dbReference>
<dbReference type="InterPro" id="IPR039420">
    <property type="entry name" value="WalR-like"/>
</dbReference>
<evidence type="ECO:0000256" key="7">
    <source>
        <dbReference type="ARBA" id="ARBA00023163"/>
    </source>
</evidence>
<dbReference type="EMBL" id="LMWW01000069">
    <property type="protein sequence ID" value="KUN76112.1"/>
    <property type="molecule type" value="Genomic_DNA"/>
</dbReference>
<dbReference type="FunFam" id="3.40.50.2300:FF:000021">
    <property type="entry name" value="Two-component system response regulator KdpE"/>
    <property type="match status" value="1"/>
</dbReference>
<dbReference type="InterPro" id="IPR001867">
    <property type="entry name" value="OmpR/PhoB-type_DNA-bd"/>
</dbReference>
<keyword evidence="2" id="KW-0963">Cytoplasm</keyword>
<evidence type="ECO:0000256" key="6">
    <source>
        <dbReference type="ARBA" id="ARBA00023125"/>
    </source>
</evidence>
<evidence type="ECO:0000313" key="12">
    <source>
        <dbReference type="EMBL" id="KUN76112.1"/>
    </source>
</evidence>
<dbReference type="SMART" id="SM00862">
    <property type="entry name" value="Trans_reg_C"/>
    <property type="match status" value="1"/>
</dbReference>
<feature type="DNA-binding region" description="OmpR/PhoB-type" evidence="9">
    <location>
        <begin position="135"/>
        <end position="232"/>
    </location>
</feature>
<dbReference type="PANTHER" id="PTHR48111:SF28">
    <property type="entry name" value="TRANSCRIPTIONAL REGULATORY PROTEIN TCRX-RELATED"/>
    <property type="match status" value="1"/>
</dbReference>
<dbReference type="SUPFAM" id="SSF52172">
    <property type="entry name" value="CheY-like"/>
    <property type="match status" value="1"/>
</dbReference>
<dbReference type="OrthoDB" id="3820102at2"/>
<keyword evidence="13" id="KW-1185">Reference proteome</keyword>
<comment type="caution">
    <text evidence="12">The sequence shown here is derived from an EMBL/GenBank/DDBJ whole genome shotgun (WGS) entry which is preliminary data.</text>
</comment>
<dbReference type="InterPro" id="IPR036388">
    <property type="entry name" value="WH-like_DNA-bd_sf"/>
</dbReference>
<evidence type="ECO:0000256" key="8">
    <source>
        <dbReference type="PROSITE-ProRule" id="PRU00169"/>
    </source>
</evidence>
<gene>
    <name evidence="12" type="ORF">AQJ64_39705</name>
</gene>
<accession>A0A101SLW9</accession>
<dbReference type="Pfam" id="PF00072">
    <property type="entry name" value="Response_reg"/>
    <property type="match status" value="1"/>
</dbReference>
<dbReference type="FunFam" id="1.10.10.10:FF:000005">
    <property type="entry name" value="Two-component system response regulator"/>
    <property type="match status" value="1"/>
</dbReference>
<evidence type="ECO:0000256" key="4">
    <source>
        <dbReference type="ARBA" id="ARBA00023012"/>
    </source>
</evidence>
<evidence type="ECO:0000259" key="10">
    <source>
        <dbReference type="PROSITE" id="PS50110"/>
    </source>
</evidence>
<evidence type="ECO:0000256" key="5">
    <source>
        <dbReference type="ARBA" id="ARBA00023015"/>
    </source>
</evidence>
<proteinExistence type="predicted"/>
<dbReference type="Gene3D" id="6.10.250.690">
    <property type="match status" value="1"/>
</dbReference>
<dbReference type="InterPro" id="IPR011006">
    <property type="entry name" value="CheY-like_superfamily"/>
</dbReference>
<dbReference type="GO" id="GO:0032993">
    <property type="term" value="C:protein-DNA complex"/>
    <property type="evidence" value="ECO:0007669"/>
    <property type="project" value="TreeGrafter"/>
</dbReference>
<keyword evidence="4" id="KW-0902">Two-component regulatory system</keyword>
<dbReference type="RefSeq" id="WP_055638901.1">
    <property type="nucleotide sequence ID" value="NZ_JBIRRP010000027.1"/>
</dbReference>
<evidence type="ECO:0000256" key="2">
    <source>
        <dbReference type="ARBA" id="ARBA00022490"/>
    </source>
</evidence>
<dbReference type="PROSITE" id="PS51755">
    <property type="entry name" value="OMPR_PHOB"/>
    <property type="match status" value="1"/>
</dbReference>
<comment type="subcellular location">
    <subcellularLocation>
        <location evidence="1">Cytoplasm</location>
    </subcellularLocation>
</comment>
<keyword evidence="5" id="KW-0805">Transcription regulation</keyword>
<reference evidence="12 13" key="1">
    <citation type="submission" date="2015-10" db="EMBL/GenBank/DDBJ databases">
        <title>Draft genome sequence of Streptomyces griseoruber DSM 40281, type strain for the species Streptomyces griseoruber.</title>
        <authorList>
            <person name="Ruckert C."/>
            <person name="Winkler A."/>
            <person name="Kalinowski J."/>
            <person name="Kampfer P."/>
            <person name="Glaeser S."/>
        </authorList>
    </citation>
    <scope>NUCLEOTIDE SEQUENCE [LARGE SCALE GENOMIC DNA]</scope>
    <source>
        <strain evidence="12 13">DSM 40281</strain>
    </source>
</reference>
<dbReference type="GO" id="GO:0005829">
    <property type="term" value="C:cytosol"/>
    <property type="evidence" value="ECO:0007669"/>
    <property type="project" value="TreeGrafter"/>
</dbReference>
<dbReference type="Proteomes" id="UP000052982">
    <property type="component" value="Unassembled WGS sequence"/>
</dbReference>
<feature type="modified residue" description="4-aspartylphosphate" evidence="8">
    <location>
        <position position="60"/>
    </location>
</feature>
<dbReference type="Gene3D" id="3.40.50.2300">
    <property type="match status" value="1"/>
</dbReference>
<feature type="domain" description="Response regulatory" evidence="10">
    <location>
        <begin position="11"/>
        <end position="124"/>
    </location>
</feature>
<protein>
    <submittedName>
        <fullName evidence="12">Two-component system response regulator</fullName>
    </submittedName>
</protein>
<sequence length="241" mass="26794">MIQSDMSSKTTVLVVEDESSIASMLTMALQFLGFEVVTAARGSEALTLATSRSPDVVLLDVVLPDMDGFDVCRGLRSAGVNAPVLFVTARDAVEDKVRGLELADDYVTKPFDLNEVVARIRAVMRRGRELTPANGRRLRAGWVELNQDTREVWRHGEPVQLSSTEFALLRYLLENADQVISKAQMLDNVWSYDFRGESGIVETYIYYLRRKLGDTDQTLIHTVRGAGYLVRSAPPGHLTEG</sequence>
<evidence type="ECO:0000259" key="11">
    <source>
        <dbReference type="PROSITE" id="PS51755"/>
    </source>
</evidence>
<dbReference type="InterPro" id="IPR001789">
    <property type="entry name" value="Sig_transdc_resp-reg_receiver"/>
</dbReference>
<evidence type="ECO:0000256" key="9">
    <source>
        <dbReference type="PROSITE-ProRule" id="PRU01091"/>
    </source>
</evidence>
<keyword evidence="6 9" id="KW-0238">DNA-binding</keyword>
<dbReference type="GO" id="GO:0000987">
    <property type="term" value="F:cis-regulatory region sequence-specific DNA binding"/>
    <property type="evidence" value="ECO:0007669"/>
    <property type="project" value="UniProtKB-ARBA"/>
</dbReference>
<organism evidence="12 13">
    <name type="scientific">Streptomyces griseoruber</name>
    <dbReference type="NCBI Taxonomy" id="1943"/>
    <lineage>
        <taxon>Bacteria</taxon>
        <taxon>Bacillati</taxon>
        <taxon>Actinomycetota</taxon>
        <taxon>Actinomycetes</taxon>
        <taxon>Kitasatosporales</taxon>
        <taxon>Streptomycetaceae</taxon>
        <taxon>Streptomyces</taxon>
    </lineage>
</organism>
<dbReference type="CDD" id="cd00383">
    <property type="entry name" value="trans_reg_C"/>
    <property type="match status" value="1"/>
</dbReference>
<evidence type="ECO:0000313" key="13">
    <source>
        <dbReference type="Proteomes" id="UP000052982"/>
    </source>
</evidence>
<keyword evidence="7" id="KW-0804">Transcription</keyword>
<feature type="domain" description="OmpR/PhoB-type" evidence="11">
    <location>
        <begin position="135"/>
        <end position="232"/>
    </location>
</feature>
<evidence type="ECO:0000256" key="3">
    <source>
        <dbReference type="ARBA" id="ARBA00022553"/>
    </source>
</evidence>
<name>A0A101SLW9_9ACTN</name>
<keyword evidence="3 8" id="KW-0597">Phosphoprotein</keyword>
<dbReference type="Pfam" id="PF00486">
    <property type="entry name" value="Trans_reg_C"/>
    <property type="match status" value="1"/>
</dbReference>
<dbReference type="AlphaFoldDB" id="A0A101SLW9"/>
<dbReference type="GO" id="GO:0042802">
    <property type="term" value="F:identical protein binding"/>
    <property type="evidence" value="ECO:0007669"/>
    <property type="project" value="UniProtKB-ARBA"/>
</dbReference>
<dbReference type="GO" id="GO:0000156">
    <property type="term" value="F:phosphorelay response regulator activity"/>
    <property type="evidence" value="ECO:0007669"/>
    <property type="project" value="TreeGrafter"/>
</dbReference>
<dbReference type="PANTHER" id="PTHR48111">
    <property type="entry name" value="REGULATOR OF RPOS"/>
    <property type="match status" value="1"/>
</dbReference>
<dbReference type="Gene3D" id="1.10.10.10">
    <property type="entry name" value="Winged helix-like DNA-binding domain superfamily/Winged helix DNA-binding domain"/>
    <property type="match status" value="1"/>
</dbReference>
<dbReference type="STRING" id="1943.AQJ64_39705"/>
<dbReference type="SMART" id="SM00448">
    <property type="entry name" value="REC"/>
    <property type="match status" value="1"/>
</dbReference>